<evidence type="ECO:0000313" key="2">
    <source>
        <dbReference type="EMBL" id="RWR91836.1"/>
    </source>
</evidence>
<feature type="region of interest" description="Disordered" evidence="1">
    <location>
        <begin position="1"/>
        <end position="25"/>
    </location>
</feature>
<dbReference type="EMBL" id="QPKB01000009">
    <property type="protein sequence ID" value="RWR91836.1"/>
    <property type="molecule type" value="Genomic_DNA"/>
</dbReference>
<reference evidence="2 3" key="1">
    <citation type="journal article" date="2019" name="Nat. Plants">
        <title>Stout camphor tree genome fills gaps in understanding of flowering plant genome evolution.</title>
        <authorList>
            <person name="Chaw S.M."/>
            <person name="Liu Y.C."/>
            <person name="Wu Y.W."/>
            <person name="Wang H.Y."/>
            <person name="Lin C.I."/>
            <person name="Wu C.S."/>
            <person name="Ke H.M."/>
            <person name="Chang L.Y."/>
            <person name="Hsu C.Y."/>
            <person name="Yang H.T."/>
            <person name="Sudianto E."/>
            <person name="Hsu M.H."/>
            <person name="Wu K.P."/>
            <person name="Wang L.N."/>
            <person name="Leebens-Mack J.H."/>
            <person name="Tsai I.J."/>
        </authorList>
    </citation>
    <scope>NUCLEOTIDE SEQUENCE [LARGE SCALE GENOMIC DNA]</scope>
    <source>
        <strain evidence="3">cv. Chaw 1501</strain>
        <tissue evidence="2">Young leaves</tissue>
    </source>
</reference>
<dbReference type="Proteomes" id="UP000283530">
    <property type="component" value="Unassembled WGS sequence"/>
</dbReference>
<proteinExistence type="predicted"/>
<gene>
    <name evidence="2" type="ORF">CKAN_02101000</name>
</gene>
<keyword evidence="3" id="KW-1185">Reference proteome</keyword>
<organism evidence="2 3">
    <name type="scientific">Cinnamomum micranthum f. kanehirae</name>
    <dbReference type="NCBI Taxonomy" id="337451"/>
    <lineage>
        <taxon>Eukaryota</taxon>
        <taxon>Viridiplantae</taxon>
        <taxon>Streptophyta</taxon>
        <taxon>Embryophyta</taxon>
        <taxon>Tracheophyta</taxon>
        <taxon>Spermatophyta</taxon>
        <taxon>Magnoliopsida</taxon>
        <taxon>Magnoliidae</taxon>
        <taxon>Laurales</taxon>
        <taxon>Lauraceae</taxon>
        <taxon>Cinnamomum</taxon>
    </lineage>
</organism>
<evidence type="ECO:0000256" key="1">
    <source>
        <dbReference type="SAM" id="MobiDB-lite"/>
    </source>
</evidence>
<accession>A0A443PM15</accession>
<sequence>MEILRKEGGGEEGKTAGGANTSVPGWIHIGTGIKGRLVPVLNWNQKTVFPGVVPVREAGSGSGLEKMCVWEGGLGDHQHPGS</sequence>
<protein>
    <submittedName>
        <fullName evidence="2">Uncharacterized protein</fullName>
    </submittedName>
</protein>
<feature type="compositionally biased region" description="Basic and acidic residues" evidence="1">
    <location>
        <begin position="1"/>
        <end position="14"/>
    </location>
</feature>
<evidence type="ECO:0000313" key="3">
    <source>
        <dbReference type="Proteomes" id="UP000283530"/>
    </source>
</evidence>
<dbReference type="AlphaFoldDB" id="A0A443PM15"/>
<comment type="caution">
    <text evidence="2">The sequence shown here is derived from an EMBL/GenBank/DDBJ whole genome shotgun (WGS) entry which is preliminary data.</text>
</comment>
<name>A0A443PM15_9MAGN</name>